<protein>
    <submittedName>
        <fullName evidence="1">Uncharacterized protein</fullName>
    </submittedName>
</protein>
<reference evidence="1 2" key="1">
    <citation type="submission" date="2009-02" db="EMBL/GenBank/DDBJ databases">
        <title>Sequencing of the draft genome and assembly of Lutiella nitroferrum 2002.</title>
        <authorList>
            <consortium name="US DOE Joint Genome Institute (JGI-PGF)"/>
            <person name="Lucas S."/>
            <person name="Copeland A."/>
            <person name="Lapidus A."/>
            <person name="Glavina del Rio T."/>
            <person name="Tice H."/>
            <person name="Bruce D."/>
            <person name="Goodwin L."/>
            <person name="Pitluck S."/>
            <person name="Larimer F."/>
            <person name="Land M.L."/>
            <person name="Hauser L."/>
            <person name="Coates J.D."/>
        </authorList>
    </citation>
    <scope>NUCLEOTIDE SEQUENCE [LARGE SCALE GENOMIC DNA]</scope>
    <source>
        <strain evidence="1 2">2002</strain>
    </source>
</reference>
<gene>
    <name evidence="1" type="ORF">FuraDRAFT_1735</name>
</gene>
<dbReference type="Proteomes" id="UP000003165">
    <property type="component" value="Unassembled WGS sequence"/>
</dbReference>
<sequence>MQNHLINFMQAEYESRRYISRDQISFEEKKKIVQYLENPVSCGLWHLNADWLPNAGITEDIWMALKEETNGKDKIAIRSGKRQRYIGLNEVWWRKISEELHSTISFVVGFFDYLARQDAQQPEDNEQFGAEHETVQQILDLIDIEPIKKKYSEALELFKSSIWHSEFKAIMSIGDPIRLNRGTFLIQKGPRDGCLAAISWDPAPLNDLKGFLSAVGKVANTTLMPVFSPEEEVFAPYFIFLGMAFDLIIPQEHLRPLVGKAVAHFTDENYTDCVSAIGLASEDVLTQIYETLYREQLTKGLTLGQLADELHAKAAARFKKKEESVPDFSSLYPDIKAAVDDANLSPARVAELLRKLLNLSAETNRHLQARIDKIGKPERRVAIWPELVNHSVNELIRYRNAASHKSRIPIGPMECRRAVFSFVVLLRWWLRERTLIDWSKSADEILKDSVERHSKG</sequence>
<dbReference type="EMBL" id="ACIS01000004">
    <property type="protein sequence ID" value="EEG08975.1"/>
    <property type="molecule type" value="Genomic_DNA"/>
</dbReference>
<comment type="caution">
    <text evidence="1">The sequence shown here is derived from an EMBL/GenBank/DDBJ whole genome shotgun (WGS) entry which is preliminary data.</text>
</comment>
<organism evidence="1 2">
    <name type="scientific">Pseudogulbenkiania ferrooxidans 2002</name>
    <dbReference type="NCBI Taxonomy" id="279714"/>
    <lineage>
        <taxon>Bacteria</taxon>
        <taxon>Pseudomonadati</taxon>
        <taxon>Pseudomonadota</taxon>
        <taxon>Betaproteobacteria</taxon>
        <taxon>Neisseriales</taxon>
        <taxon>Chromobacteriaceae</taxon>
        <taxon>Pseudogulbenkiania</taxon>
    </lineage>
</organism>
<evidence type="ECO:0000313" key="1">
    <source>
        <dbReference type="EMBL" id="EEG08975.1"/>
    </source>
</evidence>
<evidence type="ECO:0000313" key="2">
    <source>
        <dbReference type="Proteomes" id="UP000003165"/>
    </source>
</evidence>
<keyword evidence="2" id="KW-1185">Reference proteome</keyword>
<name>B9Z322_9NEIS</name>
<dbReference type="AlphaFoldDB" id="B9Z322"/>
<dbReference type="RefSeq" id="WP_008953755.1">
    <property type="nucleotide sequence ID" value="NZ_ACIS01000004.1"/>
</dbReference>
<accession>B9Z322</accession>
<proteinExistence type="predicted"/>